<dbReference type="FunFam" id="1.20.120.180:FF:000002">
    <property type="entry name" value="Proteasome activator complex subunit 1"/>
    <property type="match status" value="1"/>
</dbReference>
<comment type="similarity">
    <text evidence="1">Belongs to the PA28 family.</text>
</comment>
<proteinExistence type="inferred from homology"/>
<dbReference type="GO" id="GO:0061133">
    <property type="term" value="F:endopeptidase activator activity"/>
    <property type="evidence" value="ECO:0007669"/>
    <property type="project" value="TreeGrafter"/>
</dbReference>
<feature type="domain" description="Proteasome activator PA28 C-terminal" evidence="4">
    <location>
        <begin position="188"/>
        <end position="328"/>
    </location>
</feature>
<reference evidence="5 6" key="1">
    <citation type="submission" date="2010-05" db="EMBL/GenBank/DDBJ databases">
        <title>The Genome Sequence of Thecamonas trahens ATCC 50062.</title>
        <authorList>
            <consortium name="The Broad Institute Genome Sequencing Platform"/>
            <person name="Russ C."/>
            <person name="Cuomo C."/>
            <person name="Shea T."/>
            <person name="Young S.K."/>
            <person name="Zeng Q."/>
            <person name="Koehrsen M."/>
            <person name="Haas B."/>
            <person name="Borodovsky M."/>
            <person name="Guigo R."/>
            <person name="Alvarado L."/>
            <person name="Berlin A."/>
            <person name="Bochicchio J."/>
            <person name="Borenstein D."/>
            <person name="Chapman S."/>
            <person name="Chen Z."/>
            <person name="Freedman E."/>
            <person name="Gellesch M."/>
            <person name="Goldberg J."/>
            <person name="Griggs A."/>
            <person name="Gujja S."/>
            <person name="Heilman E."/>
            <person name="Heiman D."/>
            <person name="Hepburn T."/>
            <person name="Howarth C."/>
            <person name="Jen D."/>
            <person name="Larson L."/>
            <person name="Mehta T."/>
            <person name="Park D."/>
            <person name="Pearson M."/>
            <person name="Roberts A."/>
            <person name="Saif S."/>
            <person name="Shenoy N."/>
            <person name="Sisk P."/>
            <person name="Stolte C."/>
            <person name="Sykes S."/>
            <person name="Thomson T."/>
            <person name="Walk T."/>
            <person name="White J."/>
            <person name="Yandava C."/>
            <person name="Burger G."/>
            <person name="Gray M.W."/>
            <person name="Holland P.W.H."/>
            <person name="King N."/>
            <person name="Lang F.B.F."/>
            <person name="Roger A.J."/>
            <person name="Ruiz-Trillo I."/>
            <person name="Lander E."/>
            <person name="Nusbaum C."/>
        </authorList>
    </citation>
    <scope>NUCLEOTIDE SEQUENCE [LARGE SCALE GENOMIC DNA]</scope>
    <source>
        <strain evidence="5 6">ATCC 50062</strain>
    </source>
</reference>
<dbReference type="InterPro" id="IPR009077">
    <property type="entry name" value="Proteasome_activ_PA28"/>
</dbReference>
<dbReference type="STRING" id="461836.A0A0L0D2T3"/>
<evidence type="ECO:0000259" key="4">
    <source>
        <dbReference type="Pfam" id="PF02252"/>
    </source>
</evidence>
<gene>
    <name evidence="5" type="ORF">AMSG_03058</name>
</gene>
<feature type="region of interest" description="Disordered" evidence="3">
    <location>
        <begin position="152"/>
        <end position="172"/>
    </location>
</feature>
<dbReference type="Pfam" id="PF02252">
    <property type="entry name" value="PA28_C"/>
    <property type="match status" value="1"/>
</dbReference>
<dbReference type="PANTHER" id="PTHR10660:SF2">
    <property type="entry name" value="LD45860P"/>
    <property type="match status" value="1"/>
</dbReference>
<evidence type="ECO:0000256" key="1">
    <source>
        <dbReference type="ARBA" id="ARBA00005883"/>
    </source>
</evidence>
<dbReference type="GO" id="GO:0061136">
    <property type="term" value="P:regulation of proteasomal protein catabolic process"/>
    <property type="evidence" value="ECO:0007669"/>
    <property type="project" value="TreeGrafter"/>
</dbReference>
<evidence type="ECO:0000313" key="6">
    <source>
        <dbReference type="Proteomes" id="UP000054408"/>
    </source>
</evidence>
<dbReference type="GO" id="GO:2000045">
    <property type="term" value="P:regulation of G1/S transition of mitotic cell cycle"/>
    <property type="evidence" value="ECO:0007669"/>
    <property type="project" value="TreeGrafter"/>
</dbReference>
<feature type="compositionally biased region" description="Basic and acidic residues" evidence="3">
    <location>
        <begin position="128"/>
        <end position="137"/>
    </location>
</feature>
<feature type="region of interest" description="Disordered" evidence="3">
    <location>
        <begin position="75"/>
        <end position="96"/>
    </location>
</feature>
<dbReference type="eggNOG" id="KOG4470">
    <property type="taxonomic scope" value="Eukaryota"/>
</dbReference>
<name>A0A0L0D2T3_THETB</name>
<accession>A0A0L0D2T3</accession>
<dbReference type="GeneID" id="25562694"/>
<dbReference type="InterPro" id="IPR003186">
    <property type="entry name" value="PA28_C"/>
</dbReference>
<keyword evidence="6" id="KW-1185">Reference proteome</keyword>
<keyword evidence="2 5" id="KW-0647">Proteasome</keyword>
<sequence>MSSSVSSASQLQVADPALTATIEGLKTDTKDDALRLVYKVMPQKIVYLSNIFQNPAFNLTLECIKNFALPEALQPSGVEPEHEPAASGPALARSELPPLNAVPGIAADVVGMETEESTSGAAAGGGEDAGKKTDENGKPALKVELGANAGLTASATGTPSKKRKRADDDDVASGSVAAVAEYPRTLPVPSNAGLKTILAIIKKELLELIYTCNTIKVWVQLNIPRIEDGNNFGVSVQEEIVSELSRAEESGLNVLESITKYFLMRARVVAKMLKWRQVEDYAQAIRELDEKEFITMKLCGLDLRNNYHILYDLITKNMEKLAKPRDESGMVTMY</sequence>
<dbReference type="InterPro" id="IPR036997">
    <property type="entry name" value="PA28_C_sf"/>
</dbReference>
<dbReference type="Gene3D" id="1.20.120.180">
    <property type="entry name" value="Proteasome activator pa28, C-terminal domain"/>
    <property type="match status" value="1"/>
</dbReference>
<dbReference type="RefSeq" id="XP_013760395.1">
    <property type="nucleotide sequence ID" value="XM_013904941.1"/>
</dbReference>
<evidence type="ECO:0000256" key="2">
    <source>
        <dbReference type="ARBA" id="ARBA00022942"/>
    </source>
</evidence>
<dbReference type="EMBL" id="GL349443">
    <property type="protein sequence ID" value="KNC46622.1"/>
    <property type="molecule type" value="Genomic_DNA"/>
</dbReference>
<dbReference type="PANTHER" id="PTHR10660">
    <property type="entry name" value="PROTEASOME REGULATOR PA28"/>
    <property type="match status" value="1"/>
</dbReference>
<feature type="region of interest" description="Disordered" evidence="3">
    <location>
        <begin position="114"/>
        <end position="137"/>
    </location>
</feature>
<dbReference type="GO" id="GO:0005654">
    <property type="term" value="C:nucleoplasm"/>
    <property type="evidence" value="ECO:0007669"/>
    <property type="project" value="TreeGrafter"/>
</dbReference>
<organism evidence="5 6">
    <name type="scientific">Thecamonas trahens ATCC 50062</name>
    <dbReference type="NCBI Taxonomy" id="461836"/>
    <lineage>
        <taxon>Eukaryota</taxon>
        <taxon>Apusozoa</taxon>
        <taxon>Apusomonadida</taxon>
        <taxon>Apusomonadidae</taxon>
        <taxon>Thecamonas</taxon>
    </lineage>
</organism>
<evidence type="ECO:0000256" key="3">
    <source>
        <dbReference type="SAM" id="MobiDB-lite"/>
    </source>
</evidence>
<evidence type="ECO:0000313" key="5">
    <source>
        <dbReference type="EMBL" id="KNC46622.1"/>
    </source>
</evidence>
<dbReference type="GO" id="GO:0008537">
    <property type="term" value="C:proteasome activator complex"/>
    <property type="evidence" value="ECO:0007669"/>
    <property type="project" value="InterPro"/>
</dbReference>
<dbReference type="InterPro" id="IPR036252">
    <property type="entry name" value="Proteasome_activ_sf"/>
</dbReference>
<dbReference type="Proteomes" id="UP000054408">
    <property type="component" value="Unassembled WGS sequence"/>
</dbReference>
<dbReference type="OrthoDB" id="6591885at2759"/>
<dbReference type="AlphaFoldDB" id="A0A0L0D2T3"/>
<dbReference type="SUPFAM" id="SSF47216">
    <property type="entry name" value="Proteasome activator"/>
    <property type="match status" value="1"/>
</dbReference>
<protein>
    <submittedName>
        <fullName evidence="5">Proteasome activator complex subunit 2</fullName>
    </submittedName>
</protein>
<dbReference type="GO" id="GO:0005737">
    <property type="term" value="C:cytoplasm"/>
    <property type="evidence" value="ECO:0007669"/>
    <property type="project" value="TreeGrafter"/>
</dbReference>